<evidence type="ECO:0000313" key="2">
    <source>
        <dbReference type="EMBL" id="KAK4525374.1"/>
    </source>
</evidence>
<evidence type="ECO:0000256" key="1">
    <source>
        <dbReference type="SAM" id="MobiDB-lite"/>
    </source>
</evidence>
<feature type="compositionally biased region" description="Polar residues" evidence="1">
    <location>
        <begin position="141"/>
        <end position="156"/>
    </location>
</feature>
<feature type="compositionally biased region" description="Polar residues" evidence="1">
    <location>
        <begin position="281"/>
        <end position="302"/>
    </location>
</feature>
<name>A0AAV9IDH1_9RHOD</name>
<feature type="compositionally biased region" description="Polar residues" evidence="1">
    <location>
        <begin position="327"/>
        <end position="337"/>
    </location>
</feature>
<feature type="compositionally biased region" description="Polar residues" evidence="1">
    <location>
        <begin position="213"/>
        <end position="226"/>
    </location>
</feature>
<feature type="compositionally biased region" description="Polar residues" evidence="1">
    <location>
        <begin position="1"/>
        <end position="15"/>
    </location>
</feature>
<feature type="compositionally biased region" description="Basic and acidic residues" evidence="1">
    <location>
        <begin position="360"/>
        <end position="369"/>
    </location>
</feature>
<keyword evidence="3" id="KW-1185">Reference proteome</keyword>
<feature type="compositionally biased region" description="Polar residues" evidence="1">
    <location>
        <begin position="73"/>
        <end position="82"/>
    </location>
</feature>
<dbReference type="Proteomes" id="UP001300502">
    <property type="component" value="Unassembled WGS sequence"/>
</dbReference>
<dbReference type="AlphaFoldDB" id="A0AAV9IDH1"/>
<feature type="region of interest" description="Disordered" evidence="1">
    <location>
        <begin position="358"/>
        <end position="377"/>
    </location>
</feature>
<feature type="compositionally biased region" description="Low complexity" evidence="1">
    <location>
        <begin position="55"/>
        <end position="72"/>
    </location>
</feature>
<sequence>MQSLLESSPTESALQDIQGLPIEPQKLVHDVTTLEQASNSPTDSNKNELQERQFSENSESSQNSDELSSNLQISDGVTNQETVPVEAKPVNAAVNIVPTDENEEQKEEPTDSNALGENSHQLQISGTENNTTNEVEEKQVDSLTNNANESSGTELSQLPKLELSGMQELNSTEDIPQANPTSAKETAKKGSTKSKKKQETTTSLKDNKGPSISRKNSATLLSGQAGSPSPLKRRSSSRSFKFSEDKRSGNTTPVESEATSPGQQKTVSSKADSASSEHHLSQPSLVRRSSSKSLYKPTQSSAAKEKKKQEDNNISGGKSLHTPAKTGKNQTASSAQETSKKPSIGIARFMKPTIAASAKFSEKKSKDSSVPKNSWKL</sequence>
<feature type="compositionally biased region" description="Polar residues" evidence="1">
    <location>
        <begin position="167"/>
        <end position="180"/>
    </location>
</feature>
<feature type="compositionally biased region" description="Basic and acidic residues" evidence="1">
    <location>
        <begin position="45"/>
        <end position="54"/>
    </location>
</feature>
<protein>
    <submittedName>
        <fullName evidence="2">Uncharacterized protein</fullName>
    </submittedName>
</protein>
<gene>
    <name evidence="2" type="ORF">GAYE_SCF12G3282</name>
</gene>
<feature type="compositionally biased region" description="Polar residues" evidence="1">
    <location>
        <begin position="33"/>
        <end position="44"/>
    </location>
</feature>
<comment type="caution">
    <text evidence="2">The sequence shown here is derived from an EMBL/GenBank/DDBJ whole genome shotgun (WGS) entry which is preliminary data.</text>
</comment>
<feature type="compositionally biased region" description="Polar residues" evidence="1">
    <location>
        <begin position="111"/>
        <end position="126"/>
    </location>
</feature>
<dbReference type="EMBL" id="JANCYU010000030">
    <property type="protein sequence ID" value="KAK4525374.1"/>
    <property type="molecule type" value="Genomic_DNA"/>
</dbReference>
<evidence type="ECO:0000313" key="3">
    <source>
        <dbReference type="Proteomes" id="UP001300502"/>
    </source>
</evidence>
<accession>A0AAV9IDH1</accession>
<organism evidence="2 3">
    <name type="scientific">Galdieria yellowstonensis</name>
    <dbReference type="NCBI Taxonomy" id="3028027"/>
    <lineage>
        <taxon>Eukaryota</taxon>
        <taxon>Rhodophyta</taxon>
        <taxon>Bangiophyceae</taxon>
        <taxon>Galdieriales</taxon>
        <taxon>Galdieriaceae</taxon>
        <taxon>Galdieria</taxon>
    </lineage>
</organism>
<proteinExistence type="predicted"/>
<reference evidence="2 3" key="1">
    <citation type="submission" date="2022-07" db="EMBL/GenBank/DDBJ databases">
        <title>Genome-wide signatures of adaptation to extreme environments.</title>
        <authorList>
            <person name="Cho C.H."/>
            <person name="Yoon H.S."/>
        </authorList>
    </citation>
    <scope>NUCLEOTIDE SEQUENCE [LARGE SCALE GENOMIC DNA]</scope>
    <source>
        <strain evidence="2 3">108.79 E11</strain>
    </source>
</reference>
<feature type="compositionally biased region" description="Polar residues" evidence="1">
    <location>
        <begin position="249"/>
        <end position="274"/>
    </location>
</feature>
<feature type="region of interest" description="Disordered" evidence="1">
    <location>
        <begin position="1"/>
        <end position="350"/>
    </location>
</feature>